<organism evidence="1 2">
    <name type="scientific">Naganishia adeliensis</name>
    <dbReference type="NCBI Taxonomy" id="92952"/>
    <lineage>
        <taxon>Eukaryota</taxon>
        <taxon>Fungi</taxon>
        <taxon>Dikarya</taxon>
        <taxon>Basidiomycota</taxon>
        <taxon>Agaricomycotina</taxon>
        <taxon>Tremellomycetes</taxon>
        <taxon>Filobasidiales</taxon>
        <taxon>Filobasidiaceae</taxon>
        <taxon>Naganishia</taxon>
    </lineage>
</organism>
<gene>
    <name evidence="1" type="ORF">QFC20_006311</name>
</gene>
<dbReference type="Proteomes" id="UP001230649">
    <property type="component" value="Unassembled WGS sequence"/>
</dbReference>
<name>A0ACC2VD16_9TREE</name>
<accession>A0ACC2VD16</accession>
<comment type="caution">
    <text evidence="1">The sequence shown here is derived from an EMBL/GenBank/DDBJ whole genome shotgun (WGS) entry which is preliminary data.</text>
</comment>
<reference evidence="1" key="1">
    <citation type="submission" date="2023-04" db="EMBL/GenBank/DDBJ databases">
        <title>Draft Genome sequencing of Naganishia species isolated from polar environments using Oxford Nanopore Technology.</title>
        <authorList>
            <person name="Leo P."/>
            <person name="Venkateswaran K."/>
        </authorList>
    </citation>
    <scope>NUCLEOTIDE SEQUENCE</scope>
    <source>
        <strain evidence="1">MNA-CCFEE 5262</strain>
    </source>
</reference>
<protein>
    <submittedName>
        <fullName evidence="1">Uncharacterized protein</fullName>
    </submittedName>
</protein>
<sequence length="398" mass="43351">MGDDHKPSIPRPVLAIDYSRTPYHHSLSPFTHPTKEAPTVAAAAEPHPPAGNSMLLENQALPINPDIPIKDVLFMFSGFSSYMKSPNQGATGVSDGDLRHAARLLEHARSLQKKSKRSRVYILHVKYRFIESLSQQTGEKRIPAPFATMLDPVLKIDQRSTGAFSPSVTQAIFEHMAGNINPPPRFIVWSQVGAKVTRSHMGTVSQWCAHAALPITMLSPYETRIRKEEPEDLQEAIDLELYATGDVLSPLGLHSGSNAMGNARSSGDQRTSHNIWPSNLASRRSSSMGWNSYYRAREKVMRQFGVVSASYNSSARRSIPQSTSSIGHFGIPGSVGPGELENLIDMLGLGDAAEEEEDGDGSTVGPGHDRRDRGMLAILSPPTGKATRERAQVPQTAG</sequence>
<evidence type="ECO:0000313" key="1">
    <source>
        <dbReference type="EMBL" id="KAJ9096951.1"/>
    </source>
</evidence>
<evidence type="ECO:0000313" key="2">
    <source>
        <dbReference type="Proteomes" id="UP001230649"/>
    </source>
</evidence>
<proteinExistence type="predicted"/>
<dbReference type="EMBL" id="JASBWS010000108">
    <property type="protein sequence ID" value="KAJ9096951.1"/>
    <property type="molecule type" value="Genomic_DNA"/>
</dbReference>
<keyword evidence="2" id="KW-1185">Reference proteome</keyword>